<dbReference type="Gene3D" id="3.10.450.50">
    <property type="match status" value="1"/>
</dbReference>
<dbReference type="EMBL" id="VJXX01000001">
    <property type="protein sequence ID" value="MPY10582.1"/>
    <property type="molecule type" value="Genomic_DNA"/>
</dbReference>
<evidence type="ECO:0000313" key="3">
    <source>
        <dbReference type="Proteomes" id="UP000326464"/>
    </source>
</evidence>
<dbReference type="OrthoDB" id="9812295at2"/>
<dbReference type="SUPFAM" id="SSF54427">
    <property type="entry name" value="NTF2-like"/>
    <property type="match status" value="1"/>
</dbReference>
<dbReference type="AlphaFoldDB" id="A0A7X1NPF5"/>
<dbReference type="InterPro" id="IPR037401">
    <property type="entry name" value="SnoaL-like"/>
</dbReference>
<protein>
    <submittedName>
        <fullName evidence="2">Nuclear transport factor 2 family protein</fullName>
    </submittedName>
</protein>
<organism evidence="2 3">
    <name type="scientific">Arthrobacter bussei</name>
    <dbReference type="NCBI Taxonomy" id="2594179"/>
    <lineage>
        <taxon>Bacteria</taxon>
        <taxon>Bacillati</taxon>
        <taxon>Actinomycetota</taxon>
        <taxon>Actinomycetes</taxon>
        <taxon>Micrococcales</taxon>
        <taxon>Micrococcaceae</taxon>
        <taxon>Arthrobacter</taxon>
    </lineage>
</organism>
<feature type="domain" description="SnoaL-like" evidence="1">
    <location>
        <begin position="10"/>
        <end position="130"/>
    </location>
</feature>
<gene>
    <name evidence="2" type="ORF">FNH21_07565</name>
</gene>
<keyword evidence="3" id="KW-1185">Reference proteome</keyword>
<accession>A0A7X1NPF5</accession>
<dbReference type="Pfam" id="PF13474">
    <property type="entry name" value="SnoaL_3"/>
    <property type="match status" value="1"/>
</dbReference>
<sequence length="145" mass="16169">MTHHDIPGDLFEQYASAVLQKDAEALLSLYDDDVRVFDLWSEWSYEGKAAWRVAIGQWFGSIGEENVGVVFDDVRSVVVEDLATIVANISYRETESDGAEGRGMDNRLTWVLRRSADGWRIVHEHTSAPVDAGTGSVRLERRAAG</sequence>
<comment type="caution">
    <text evidence="2">The sequence shown here is derived from an EMBL/GenBank/DDBJ whole genome shotgun (WGS) entry which is preliminary data.</text>
</comment>
<reference evidence="3" key="1">
    <citation type="submission" date="2019-07" db="EMBL/GenBank/DDBJ databases">
        <title>Arthrobacter KR32 sp. nov., isolated from mountain cheese made of cows milk.</title>
        <authorList>
            <person name="Flegler A."/>
        </authorList>
    </citation>
    <scope>NUCLEOTIDE SEQUENCE [LARGE SCALE GENOMIC DNA]</scope>
    <source>
        <strain evidence="3">KR32</strain>
    </source>
</reference>
<dbReference type="InterPro" id="IPR032710">
    <property type="entry name" value="NTF2-like_dom_sf"/>
</dbReference>
<name>A0A7X1NPF5_9MICC</name>
<dbReference type="Proteomes" id="UP000326464">
    <property type="component" value="Unassembled WGS sequence"/>
</dbReference>
<proteinExistence type="predicted"/>
<dbReference type="RefSeq" id="WP_152813521.1">
    <property type="nucleotide sequence ID" value="NZ_VJXX01000001.1"/>
</dbReference>
<evidence type="ECO:0000313" key="2">
    <source>
        <dbReference type="EMBL" id="MPY10582.1"/>
    </source>
</evidence>
<evidence type="ECO:0000259" key="1">
    <source>
        <dbReference type="Pfam" id="PF13474"/>
    </source>
</evidence>